<feature type="region of interest" description="Disordered" evidence="1">
    <location>
        <begin position="22"/>
        <end position="51"/>
    </location>
</feature>
<gene>
    <name evidence="3" type="ORF">D9611_006391</name>
</gene>
<evidence type="ECO:0000256" key="2">
    <source>
        <dbReference type="SAM" id="Phobius"/>
    </source>
</evidence>
<dbReference type="AlphaFoldDB" id="A0A8H5C8T6"/>
<keyword evidence="2" id="KW-0812">Transmembrane</keyword>
<protein>
    <submittedName>
        <fullName evidence="3">Uncharacterized protein</fullName>
    </submittedName>
</protein>
<dbReference type="Proteomes" id="UP000541558">
    <property type="component" value="Unassembled WGS sequence"/>
</dbReference>
<organism evidence="3 4">
    <name type="scientific">Ephemerocybe angulata</name>
    <dbReference type="NCBI Taxonomy" id="980116"/>
    <lineage>
        <taxon>Eukaryota</taxon>
        <taxon>Fungi</taxon>
        <taxon>Dikarya</taxon>
        <taxon>Basidiomycota</taxon>
        <taxon>Agaricomycotina</taxon>
        <taxon>Agaricomycetes</taxon>
        <taxon>Agaricomycetidae</taxon>
        <taxon>Agaricales</taxon>
        <taxon>Agaricineae</taxon>
        <taxon>Psathyrellaceae</taxon>
        <taxon>Ephemerocybe</taxon>
    </lineage>
</organism>
<name>A0A8H5C8T6_9AGAR</name>
<dbReference type="CDD" id="cd11296">
    <property type="entry name" value="O-FucT_like"/>
    <property type="match status" value="1"/>
</dbReference>
<evidence type="ECO:0000256" key="1">
    <source>
        <dbReference type="SAM" id="MobiDB-lite"/>
    </source>
</evidence>
<dbReference type="Gene3D" id="3.40.50.11350">
    <property type="match status" value="1"/>
</dbReference>
<dbReference type="EMBL" id="JAACJK010000059">
    <property type="protein sequence ID" value="KAF5336112.1"/>
    <property type="molecule type" value="Genomic_DNA"/>
</dbReference>
<sequence length="539" mass="62238">MGKGKNESGAGMQRKSSFILSTMASSGHRRRRSPSPELPTSAKGTSPRKPETLIRRVLTAPALLVRRVNALSFRRKLALYLSILVLAYLAYARRTRLWLLYTVTGIGQNEDDTNMNWPPHYTNVREWENNLPQHNLALPYPEGATGRYVKFSSQIKTLGWNNVFNELLLLTMLAQRTNRAYVFEDYVWKQGYYPWNWFKAFEVPSRTPLPALIAGPTAGGSWGPNSTSARSISDKWWPVVCPPDQVKVFQVNDMKREYNLYEKSATEIFEVWRKVIADDPARCIEVQGPPRKVEANAQVFDLWLWGSYRILDIWEEFKKSDVSQLLATSPIVERVVDRNEHLFRTPQTPAGEDPFKRVFAVHARRGDFSWACQLLADWKSTFYSWNQLPFLPDRWHDLPGGIPGKNTPENVKTYFERCLPTKERLIERINNARDDYEREVFGPTSRSHNIDVLFLLSNDKTPWIKELRHELETRHGWKIVTSNDIVLKNAQEKDVGMAVDMDLGRKAAIFMGNGWSSYTSNIVHRRLVDGKIPMANRFF</sequence>
<proteinExistence type="predicted"/>
<evidence type="ECO:0000313" key="3">
    <source>
        <dbReference type="EMBL" id="KAF5336112.1"/>
    </source>
</evidence>
<reference evidence="3 4" key="1">
    <citation type="journal article" date="2020" name="ISME J.">
        <title>Uncovering the hidden diversity of litter-decomposition mechanisms in mushroom-forming fungi.</title>
        <authorList>
            <person name="Floudas D."/>
            <person name="Bentzer J."/>
            <person name="Ahren D."/>
            <person name="Johansson T."/>
            <person name="Persson P."/>
            <person name="Tunlid A."/>
        </authorList>
    </citation>
    <scope>NUCLEOTIDE SEQUENCE [LARGE SCALE GENOMIC DNA]</scope>
    <source>
        <strain evidence="3 4">CBS 175.51</strain>
    </source>
</reference>
<feature type="transmembrane region" description="Helical" evidence="2">
    <location>
        <begin position="77"/>
        <end position="93"/>
    </location>
</feature>
<comment type="caution">
    <text evidence="3">The sequence shown here is derived from an EMBL/GenBank/DDBJ whole genome shotgun (WGS) entry which is preliminary data.</text>
</comment>
<keyword evidence="2" id="KW-0472">Membrane</keyword>
<evidence type="ECO:0000313" key="4">
    <source>
        <dbReference type="Proteomes" id="UP000541558"/>
    </source>
</evidence>
<accession>A0A8H5C8T6</accession>
<dbReference type="OrthoDB" id="2559662at2759"/>
<keyword evidence="4" id="KW-1185">Reference proteome</keyword>
<keyword evidence="2" id="KW-1133">Transmembrane helix</keyword>